<name>K6D7A4_SCHAZ</name>
<comment type="similarity">
    <text evidence="1">Belongs to the glycosyltransferase 2 family.</text>
</comment>
<feature type="transmembrane region" description="Helical" evidence="2">
    <location>
        <begin position="224"/>
        <end position="253"/>
    </location>
</feature>
<dbReference type="CDD" id="cd00761">
    <property type="entry name" value="Glyco_tranf_GTA_type"/>
    <property type="match status" value="1"/>
</dbReference>
<dbReference type="EMBL" id="AJLR01000122">
    <property type="protein sequence ID" value="EKN64174.1"/>
    <property type="molecule type" value="Genomic_DNA"/>
</dbReference>
<keyword evidence="2" id="KW-0472">Membrane</keyword>
<keyword evidence="2" id="KW-0812">Transmembrane</keyword>
<dbReference type="InterPro" id="IPR001173">
    <property type="entry name" value="Glyco_trans_2-like"/>
</dbReference>
<accession>K6D7A4</accession>
<protein>
    <submittedName>
        <fullName evidence="4">Glycosyl transferase family 2</fullName>
    </submittedName>
</protein>
<keyword evidence="4" id="KW-0808">Transferase</keyword>
<dbReference type="PANTHER" id="PTHR22916:SF3">
    <property type="entry name" value="UDP-GLCNAC:BETAGAL BETA-1,3-N-ACETYLGLUCOSAMINYLTRANSFERASE-LIKE PROTEIN 1"/>
    <property type="match status" value="1"/>
</dbReference>
<evidence type="ECO:0000256" key="2">
    <source>
        <dbReference type="SAM" id="Phobius"/>
    </source>
</evidence>
<evidence type="ECO:0000259" key="3">
    <source>
        <dbReference type="Pfam" id="PF00535"/>
    </source>
</evidence>
<dbReference type="SUPFAM" id="SSF53448">
    <property type="entry name" value="Nucleotide-diphospho-sugar transferases"/>
    <property type="match status" value="1"/>
</dbReference>
<dbReference type="AlphaFoldDB" id="K6D7A4"/>
<organism evidence="4 5">
    <name type="scientific">Schinkia azotoformans LMG 9581</name>
    <dbReference type="NCBI Taxonomy" id="1131731"/>
    <lineage>
        <taxon>Bacteria</taxon>
        <taxon>Bacillati</taxon>
        <taxon>Bacillota</taxon>
        <taxon>Bacilli</taxon>
        <taxon>Bacillales</taxon>
        <taxon>Bacillaceae</taxon>
        <taxon>Calidifontibacillus/Schinkia group</taxon>
        <taxon>Schinkia</taxon>
    </lineage>
</organism>
<evidence type="ECO:0000256" key="1">
    <source>
        <dbReference type="ARBA" id="ARBA00006739"/>
    </source>
</evidence>
<dbReference type="Proteomes" id="UP000006315">
    <property type="component" value="Unassembled WGS sequence"/>
</dbReference>
<dbReference type="InterPro" id="IPR029044">
    <property type="entry name" value="Nucleotide-diphossugar_trans"/>
</dbReference>
<proteinExistence type="inferred from homology"/>
<evidence type="ECO:0000313" key="5">
    <source>
        <dbReference type="Proteomes" id="UP000006315"/>
    </source>
</evidence>
<dbReference type="PANTHER" id="PTHR22916">
    <property type="entry name" value="GLYCOSYLTRANSFERASE"/>
    <property type="match status" value="1"/>
</dbReference>
<dbReference type="RefSeq" id="WP_003332349.1">
    <property type="nucleotide sequence ID" value="NZ_AJLR01000122.1"/>
</dbReference>
<dbReference type="GO" id="GO:0016758">
    <property type="term" value="F:hexosyltransferase activity"/>
    <property type="evidence" value="ECO:0007669"/>
    <property type="project" value="UniProtKB-ARBA"/>
</dbReference>
<keyword evidence="2" id="KW-1133">Transmembrane helix</keyword>
<dbReference type="Pfam" id="PF00535">
    <property type="entry name" value="Glycos_transf_2"/>
    <property type="match status" value="1"/>
</dbReference>
<dbReference type="Gene3D" id="3.90.550.10">
    <property type="entry name" value="Spore Coat Polysaccharide Biosynthesis Protein SpsA, Chain A"/>
    <property type="match status" value="1"/>
</dbReference>
<dbReference type="GeneID" id="89470429"/>
<dbReference type="STRING" id="1131731.BAZO_14689"/>
<dbReference type="PATRIC" id="fig|1131731.3.peg.3008"/>
<evidence type="ECO:0000313" key="4">
    <source>
        <dbReference type="EMBL" id="EKN64174.1"/>
    </source>
</evidence>
<comment type="caution">
    <text evidence="4">The sequence shown here is derived from an EMBL/GenBank/DDBJ whole genome shotgun (WGS) entry which is preliminary data.</text>
</comment>
<keyword evidence="5" id="KW-1185">Reference proteome</keyword>
<gene>
    <name evidence="4" type="ORF">BAZO_14689</name>
</gene>
<sequence length="290" mass="33136">MSEKIFLSIIVATIGREVELENFLNSVEKIDDKDAIEVIIVDQNEDMRLVPIVNRFQNQLNIKHLKYNEKHANKARNYGASCALGEWFGFADDDCAYHLHTISELKKTISEQQPQIILGAVVDIEGQLFGRSAKKQATLTKWTILGKVFETNMYIEKDIFNQIGGFSNKFGPGSPYFSEEGLELILRAGLSGFSRKKVKIYYNEVIAVTHPRSNGNRNIISEKIYHYSIGTGAVLAKYLSIWSLIMLIGFAIVHIKKRILYKGFEKELAVIRFRGIMMGFTTYLKRKRKL</sequence>
<feature type="domain" description="Glycosyltransferase 2-like" evidence="3">
    <location>
        <begin position="8"/>
        <end position="165"/>
    </location>
</feature>
<reference evidence="4 5" key="1">
    <citation type="journal article" date="2012" name="Front. Microbiol.">
        <title>Redundancy and modularity in membrane-associated dissimilatory nitrate reduction in Bacillus.</title>
        <authorList>
            <person name="Heylen K."/>
            <person name="Keltjens J."/>
        </authorList>
    </citation>
    <scope>NUCLEOTIDE SEQUENCE [LARGE SCALE GENOMIC DNA]</scope>
    <source>
        <strain evidence="4 5">LMG 9581</strain>
    </source>
</reference>